<evidence type="ECO:0000256" key="2">
    <source>
        <dbReference type="SAM" id="MobiDB-lite"/>
    </source>
</evidence>
<evidence type="ECO:0000256" key="1">
    <source>
        <dbReference type="SAM" id="Coils"/>
    </source>
</evidence>
<feature type="coiled-coil region" evidence="1">
    <location>
        <begin position="96"/>
        <end position="131"/>
    </location>
</feature>
<sequence length="213" mass="23184">MSGINFGYVIKSALVLTLAGAIVSCGERAEESTEQNQPEEITQSSEDHADLTASERIGIAEAEETIVTEPAEPEVDLGESMEESLESILARADEIIQRTESSLDKSSDEVKQELEEIAEDATEKDDDVSDETFGIDEAVQKAIDDRKLEVVKASPDLIRKIQQALQDAGLNPGPADGMMGPRTKNALAEFQNQHNLATSGITRETLHELNINF</sequence>
<evidence type="ECO:0000313" key="5">
    <source>
        <dbReference type="Proteomes" id="UP000316473"/>
    </source>
</evidence>
<dbReference type="Gene3D" id="1.10.101.10">
    <property type="entry name" value="PGBD-like superfamily/PGBD"/>
    <property type="match status" value="1"/>
</dbReference>
<feature type="domain" description="Peptidoglycan binding-like" evidence="3">
    <location>
        <begin position="156"/>
        <end position="201"/>
    </location>
</feature>
<dbReference type="InterPro" id="IPR002477">
    <property type="entry name" value="Peptidoglycan-bd-like"/>
</dbReference>
<dbReference type="SUPFAM" id="SSF47090">
    <property type="entry name" value="PGBD-like"/>
    <property type="match status" value="1"/>
</dbReference>
<dbReference type="EMBL" id="AP019755">
    <property type="protein sequence ID" value="BBL35743.1"/>
    <property type="molecule type" value="Genomic_DNA"/>
</dbReference>
<feature type="region of interest" description="Disordered" evidence="2">
    <location>
        <begin position="29"/>
        <end position="52"/>
    </location>
</feature>
<dbReference type="InterPro" id="IPR036365">
    <property type="entry name" value="PGBD-like_sf"/>
</dbReference>
<evidence type="ECO:0000313" key="4">
    <source>
        <dbReference type="EMBL" id="BBL35743.1"/>
    </source>
</evidence>
<dbReference type="InterPro" id="IPR036366">
    <property type="entry name" value="PGBDSf"/>
</dbReference>
<keyword evidence="5" id="KW-1185">Reference proteome</keyword>
<dbReference type="AlphaFoldDB" id="A0A4Y1YRS2"/>
<proteinExistence type="predicted"/>
<name>A0A4Y1YRS2_9PROT</name>
<dbReference type="Proteomes" id="UP000316473">
    <property type="component" value="Chromosome"/>
</dbReference>
<gene>
    <name evidence="4" type="ORF">Nstercoris_02019</name>
</gene>
<protein>
    <recommendedName>
        <fullName evidence="3">Peptidoglycan binding-like domain-containing protein</fullName>
    </recommendedName>
</protein>
<feature type="compositionally biased region" description="Polar residues" evidence="2">
    <location>
        <begin position="34"/>
        <end position="44"/>
    </location>
</feature>
<keyword evidence="1" id="KW-0175">Coiled coil</keyword>
<dbReference type="KEGG" id="nst:Nstercoris_02019"/>
<reference evidence="4 5" key="1">
    <citation type="submission" date="2019-06" db="EMBL/GenBank/DDBJ databases">
        <title>Nitrosomonas stercoris KYUHI-S whole genome shotgun sequence.</title>
        <authorList>
            <person name="Nakagawa T."/>
            <person name="Tsuchiya Y."/>
            <person name="Takahashi R."/>
        </authorList>
    </citation>
    <scope>NUCLEOTIDE SEQUENCE [LARGE SCALE GENOMIC DNA]</scope>
    <source>
        <strain evidence="4 5">KYUHI-S</strain>
    </source>
</reference>
<evidence type="ECO:0000259" key="3">
    <source>
        <dbReference type="Pfam" id="PF01471"/>
    </source>
</evidence>
<dbReference type="Pfam" id="PF01471">
    <property type="entry name" value="PG_binding_1"/>
    <property type="match status" value="1"/>
</dbReference>
<accession>A0A4Y1YRS2</accession>
<organism evidence="4 5">
    <name type="scientific">Nitrosomonas stercoris</name>
    <dbReference type="NCBI Taxonomy" id="1444684"/>
    <lineage>
        <taxon>Bacteria</taxon>
        <taxon>Pseudomonadati</taxon>
        <taxon>Pseudomonadota</taxon>
        <taxon>Betaproteobacteria</taxon>
        <taxon>Nitrosomonadales</taxon>
        <taxon>Nitrosomonadaceae</taxon>
        <taxon>Nitrosomonas</taxon>
    </lineage>
</organism>